<accession>A0A6M3KYK9</accession>
<sequence length="141" mass="15241">MDVPDAVPETVASAGDKIYWFLYKNRAKFISGAQYALGLAQAIYERNPIKLIRVFIPAKAKELKEDVQMSGIFKSKKFWEFIASLLALILVQFLGLPEETAASLSLQITGLGMSLITGQALADGLSKGHTSSTPGSADHPV</sequence>
<proteinExistence type="predicted"/>
<reference evidence="1" key="1">
    <citation type="submission" date="2020-03" db="EMBL/GenBank/DDBJ databases">
        <title>The deep terrestrial virosphere.</title>
        <authorList>
            <person name="Holmfeldt K."/>
            <person name="Nilsson E."/>
            <person name="Simone D."/>
            <person name="Lopez-Fernandez M."/>
            <person name="Wu X."/>
            <person name="de Brujin I."/>
            <person name="Lundin D."/>
            <person name="Andersson A."/>
            <person name="Bertilsson S."/>
            <person name="Dopson M."/>
        </authorList>
    </citation>
    <scope>NUCLEOTIDE SEQUENCE</scope>
    <source>
        <strain evidence="1">MM415B02063</strain>
    </source>
</reference>
<dbReference type="EMBL" id="MT142639">
    <property type="protein sequence ID" value="QJA86504.1"/>
    <property type="molecule type" value="Genomic_DNA"/>
</dbReference>
<protein>
    <submittedName>
        <fullName evidence="1">Uncharacterized protein</fullName>
    </submittedName>
</protein>
<dbReference type="AlphaFoldDB" id="A0A6M3KYK9"/>
<evidence type="ECO:0000313" key="1">
    <source>
        <dbReference type="EMBL" id="QJA86504.1"/>
    </source>
</evidence>
<gene>
    <name evidence="1" type="ORF">MM415B02063_0006</name>
</gene>
<name>A0A6M3KYK9_9ZZZZ</name>
<organism evidence="1">
    <name type="scientific">viral metagenome</name>
    <dbReference type="NCBI Taxonomy" id="1070528"/>
    <lineage>
        <taxon>unclassified sequences</taxon>
        <taxon>metagenomes</taxon>
        <taxon>organismal metagenomes</taxon>
    </lineage>
</organism>